<proteinExistence type="predicted"/>
<protein>
    <submittedName>
        <fullName evidence="2">Uncharacterized protein</fullName>
    </submittedName>
</protein>
<evidence type="ECO:0000313" key="2">
    <source>
        <dbReference type="EMBL" id="KAK2561883.1"/>
    </source>
</evidence>
<organism evidence="2 3">
    <name type="scientific">Acropora cervicornis</name>
    <name type="common">Staghorn coral</name>
    <dbReference type="NCBI Taxonomy" id="6130"/>
    <lineage>
        <taxon>Eukaryota</taxon>
        <taxon>Metazoa</taxon>
        <taxon>Cnidaria</taxon>
        <taxon>Anthozoa</taxon>
        <taxon>Hexacorallia</taxon>
        <taxon>Scleractinia</taxon>
        <taxon>Astrocoeniina</taxon>
        <taxon>Acroporidae</taxon>
        <taxon>Acropora</taxon>
    </lineage>
</organism>
<evidence type="ECO:0000256" key="1">
    <source>
        <dbReference type="SAM" id="MobiDB-lite"/>
    </source>
</evidence>
<reference evidence="2" key="2">
    <citation type="journal article" date="2023" name="Science">
        <title>Genomic signatures of disease resistance in endangered staghorn corals.</title>
        <authorList>
            <person name="Vollmer S.V."/>
            <person name="Selwyn J.D."/>
            <person name="Despard B.A."/>
            <person name="Roesel C.L."/>
        </authorList>
    </citation>
    <scope>NUCLEOTIDE SEQUENCE</scope>
    <source>
        <strain evidence="2">K2</strain>
    </source>
</reference>
<evidence type="ECO:0000313" key="3">
    <source>
        <dbReference type="Proteomes" id="UP001249851"/>
    </source>
</evidence>
<comment type="caution">
    <text evidence="2">The sequence shown here is derived from an EMBL/GenBank/DDBJ whole genome shotgun (WGS) entry which is preliminary data.</text>
</comment>
<sequence length="455" mass="51607">MESEEVGRRTTLRSRKPNITLDMEGVLSENLRSLKNTRRAHLENVTANVNGVHELLSGDRNLQEVKEKLTAAEEAFLKFKDAHLNYAGEIGSEEDKIECDEYFTGEERKFRDFYWTTSDWITRVEANLVAQSLQVDFEVKPEDSVSCAGVGSPARASRTSKRSSRASSRVSRTSSLFVARAKEAARVAELKAERSMLDKRQVLEEQKFFLKQEELRLNLEAEIVKTVAKERALAAIAEQSSLSVSPKPVKREDDFHEEEEFKPPPVVDRTVLNPKAPEWTKPQAAKPDCGIRPIYPEVPVAHGTAFDGSTKLQEQQNALQLQQTRIMEMLAINQNKGKLPQPRLPTFNGNPVEYRTFVQAFESLIESRTSSSTERLYYLEQYTTGDVKELVRSCHHLAPDEGYPEARRLIEKKFGDNFRIAFAYESKALNWPPVKSEDGSALSRFLVTLPVVKMP</sequence>
<reference evidence="2" key="1">
    <citation type="journal article" date="2023" name="G3 (Bethesda)">
        <title>Whole genome assembly and annotation of the endangered Caribbean coral Acropora cervicornis.</title>
        <authorList>
            <person name="Selwyn J.D."/>
            <person name="Vollmer S.V."/>
        </authorList>
    </citation>
    <scope>NUCLEOTIDE SEQUENCE</scope>
    <source>
        <strain evidence="2">K2</strain>
    </source>
</reference>
<dbReference type="PANTHER" id="PTHR47331">
    <property type="entry name" value="PHD-TYPE DOMAIN-CONTAINING PROTEIN"/>
    <property type="match status" value="1"/>
</dbReference>
<accession>A0AAD9QIC5</accession>
<gene>
    <name evidence="2" type="ORF">P5673_015280</name>
</gene>
<dbReference type="PANTHER" id="PTHR47331:SF3">
    <property type="match status" value="1"/>
</dbReference>
<dbReference type="AlphaFoldDB" id="A0AAD9QIC5"/>
<dbReference type="Proteomes" id="UP001249851">
    <property type="component" value="Unassembled WGS sequence"/>
</dbReference>
<keyword evidence="3" id="KW-1185">Reference proteome</keyword>
<dbReference type="EMBL" id="JARQWQ010000031">
    <property type="protein sequence ID" value="KAK2561883.1"/>
    <property type="molecule type" value="Genomic_DNA"/>
</dbReference>
<name>A0AAD9QIC5_ACRCE</name>
<feature type="region of interest" description="Disordered" evidence="1">
    <location>
        <begin position="144"/>
        <end position="168"/>
    </location>
</feature>